<gene>
    <name evidence="2" type="ORF">SAMN02745728_01316</name>
</gene>
<dbReference type="Proteomes" id="UP000186469">
    <property type="component" value="Unassembled WGS sequence"/>
</dbReference>
<feature type="compositionally biased region" description="Polar residues" evidence="1">
    <location>
        <begin position="1"/>
        <end position="16"/>
    </location>
</feature>
<accession>A0A1M7SX11</accession>
<proteinExistence type="predicted"/>
<name>A0A1M7SX11_9BACT</name>
<feature type="region of interest" description="Disordered" evidence="1">
    <location>
        <begin position="1"/>
        <end position="42"/>
    </location>
</feature>
<dbReference type="EMBL" id="FRDI01000005">
    <property type="protein sequence ID" value="SHN62918.1"/>
    <property type="molecule type" value="Genomic_DNA"/>
</dbReference>
<dbReference type="RefSeq" id="WP_072697007.1">
    <property type="nucleotide sequence ID" value="NZ_FRDI01000005.1"/>
</dbReference>
<dbReference type="STRING" id="1121455.SAMN02745728_01316"/>
<feature type="compositionally biased region" description="Polar residues" evidence="1">
    <location>
        <begin position="24"/>
        <end position="42"/>
    </location>
</feature>
<dbReference type="OrthoDB" id="5458384at2"/>
<evidence type="ECO:0000256" key="1">
    <source>
        <dbReference type="SAM" id="MobiDB-lite"/>
    </source>
</evidence>
<evidence type="ECO:0000313" key="3">
    <source>
        <dbReference type="Proteomes" id="UP000186469"/>
    </source>
</evidence>
<reference evidence="2 3" key="1">
    <citation type="submission" date="2016-12" db="EMBL/GenBank/DDBJ databases">
        <authorList>
            <person name="Song W.-J."/>
            <person name="Kurnit D.M."/>
        </authorList>
    </citation>
    <scope>NUCLEOTIDE SEQUENCE [LARGE SCALE GENOMIC DNA]</scope>
    <source>
        <strain evidence="2 3">DSM 11393</strain>
    </source>
</reference>
<evidence type="ECO:0000313" key="2">
    <source>
        <dbReference type="EMBL" id="SHN62918.1"/>
    </source>
</evidence>
<protein>
    <submittedName>
        <fullName evidence="2">Uncharacterized protein</fullName>
    </submittedName>
</protein>
<sequence>MEQKPLTQQTAQSTGSIVPPVVLTKNQEPKAQTSQDESHTSMLSSTLMQNITDNEAQQEAKRKRDEYQLRFNNADCLNQVDKGILERYCEFCFNNGLSPELAQQAIDFYLAEQKLANREGADHCEAILRQLWQGNFQRRLNLARHAAHVMDKRLGGRLAALLAAGLGNNPVFAELMALVGESLSEDSLGLNNTGSDLFRPMSTEEFLRTEVFNNTNK</sequence>
<organism evidence="2 3">
    <name type="scientific">Desulfovibrio litoralis DSM 11393</name>
    <dbReference type="NCBI Taxonomy" id="1121455"/>
    <lineage>
        <taxon>Bacteria</taxon>
        <taxon>Pseudomonadati</taxon>
        <taxon>Thermodesulfobacteriota</taxon>
        <taxon>Desulfovibrionia</taxon>
        <taxon>Desulfovibrionales</taxon>
        <taxon>Desulfovibrionaceae</taxon>
        <taxon>Desulfovibrio</taxon>
    </lineage>
</organism>
<dbReference type="AlphaFoldDB" id="A0A1M7SX11"/>
<keyword evidence="3" id="KW-1185">Reference proteome</keyword>